<accession>A0AAV4NTS2</accession>
<reference evidence="2 3" key="1">
    <citation type="submission" date="2021-06" db="EMBL/GenBank/DDBJ databases">
        <title>Caerostris extrusa draft genome.</title>
        <authorList>
            <person name="Kono N."/>
            <person name="Arakawa K."/>
        </authorList>
    </citation>
    <scope>NUCLEOTIDE SEQUENCE [LARGE SCALE GENOMIC DNA]</scope>
</reference>
<sequence>MEEPKRYPDNYCNKSTEMSPNTAFGLKQVKHSDIIHKDSQFAEQDAPVAKISAAVQISPSIASPSMSSVDEKKSILETSSSQSHVVVEKPLDENLIKVEKSTSPFSDVMLDTGIGTESPFTADTASSPFLPDIQSPSSLSFQSSSVNMVKEHCSTQTIHVEMLSAHTRTPSSDNVEPDAVLELSHSQQEFHKSSVKDFLQEHMSDDTANLTETDDLPSLSRDTGTKDSSVAEEERRGRESPLSAHEADERLLTLHDQLLSEESALESSTDSGVDLKEASQSYTCYSIVDTSDASSLREDVEGPIQLKTENIVEKTIVSPLCFCNENRDAFG</sequence>
<dbReference type="Proteomes" id="UP001054945">
    <property type="component" value="Unassembled WGS sequence"/>
</dbReference>
<feature type="compositionally biased region" description="Basic and acidic residues" evidence="1">
    <location>
        <begin position="232"/>
        <end position="248"/>
    </location>
</feature>
<dbReference type="AlphaFoldDB" id="A0AAV4NTS2"/>
<evidence type="ECO:0000313" key="3">
    <source>
        <dbReference type="Proteomes" id="UP001054945"/>
    </source>
</evidence>
<gene>
    <name evidence="2" type="primary">AVEN_257988_1</name>
    <name evidence="2" type="ORF">CEXT_286301</name>
</gene>
<evidence type="ECO:0000313" key="2">
    <source>
        <dbReference type="EMBL" id="GIX87123.1"/>
    </source>
</evidence>
<keyword evidence="3" id="KW-1185">Reference proteome</keyword>
<organism evidence="2 3">
    <name type="scientific">Caerostris extrusa</name>
    <name type="common">Bark spider</name>
    <name type="synonym">Caerostris bankana</name>
    <dbReference type="NCBI Taxonomy" id="172846"/>
    <lineage>
        <taxon>Eukaryota</taxon>
        <taxon>Metazoa</taxon>
        <taxon>Ecdysozoa</taxon>
        <taxon>Arthropoda</taxon>
        <taxon>Chelicerata</taxon>
        <taxon>Arachnida</taxon>
        <taxon>Araneae</taxon>
        <taxon>Araneomorphae</taxon>
        <taxon>Entelegynae</taxon>
        <taxon>Araneoidea</taxon>
        <taxon>Araneidae</taxon>
        <taxon>Caerostris</taxon>
    </lineage>
</organism>
<protein>
    <submittedName>
        <fullName evidence="2">Uncharacterized protein</fullName>
    </submittedName>
</protein>
<feature type="region of interest" description="Disordered" evidence="1">
    <location>
        <begin position="207"/>
        <end position="248"/>
    </location>
</feature>
<comment type="caution">
    <text evidence="2">The sequence shown here is derived from an EMBL/GenBank/DDBJ whole genome shotgun (WGS) entry which is preliminary data.</text>
</comment>
<dbReference type="EMBL" id="BPLR01021204">
    <property type="protein sequence ID" value="GIX87123.1"/>
    <property type="molecule type" value="Genomic_DNA"/>
</dbReference>
<evidence type="ECO:0000256" key="1">
    <source>
        <dbReference type="SAM" id="MobiDB-lite"/>
    </source>
</evidence>
<proteinExistence type="predicted"/>
<name>A0AAV4NTS2_CAEEX</name>